<proteinExistence type="predicted"/>
<organism evidence="1 2">
    <name type="scientific">Serratia phage 2050H1</name>
    <dbReference type="NCBI Taxonomy" id="2024250"/>
    <lineage>
        <taxon>Viruses</taxon>
        <taxon>Duplodnaviria</taxon>
        <taxon>Heunggongvirae</taxon>
        <taxon>Uroviricota</taxon>
        <taxon>Caudoviricetes</taxon>
        <taxon>Pantevenvirales</taxon>
        <taxon>Ackermannviridae</taxon>
        <taxon>Miltonvirus</taxon>
        <taxon>Miltonvirus MAM1</taxon>
    </lineage>
</organism>
<accession>A0A249Y2M9</accession>
<dbReference type="SUPFAM" id="SSF101386">
    <property type="entry name" value="all-alpha NTP pyrophosphatases"/>
    <property type="match status" value="1"/>
</dbReference>
<protein>
    <submittedName>
        <fullName evidence="1">dUTP diphosphatase</fullName>
    </submittedName>
</protein>
<dbReference type="Gene3D" id="1.10.4010.10">
    <property type="entry name" value="Type II deoxyuridine triphosphatase"/>
    <property type="match status" value="1"/>
</dbReference>
<dbReference type="Proteomes" id="UP000224362">
    <property type="component" value="Segment"/>
</dbReference>
<evidence type="ECO:0000313" key="1">
    <source>
        <dbReference type="EMBL" id="ASZ78929.1"/>
    </source>
</evidence>
<sequence length="197" mass="22905">MINHQQLRGLLETQIETNHAYYGDAWTTVWKRNSIRNSIYREFAEFLDEVEAAWHCYKPNPKFDQVAAVYELVDIIHFMLCNTLTVHNIKSKEDLRRLVYQVPKSDPFDDAVFGSPEQNGVSFTEVEGAFTECMYYNGDLEETAKFLDKACRFLGIDIDTYLKAHMRKNSRNRLRAASGVLEGKYDKSKEVPLTLEF</sequence>
<dbReference type="EMBL" id="MF285619">
    <property type="protein sequence ID" value="ASZ78929.1"/>
    <property type="molecule type" value="Genomic_DNA"/>
</dbReference>
<evidence type="ECO:0000313" key="2">
    <source>
        <dbReference type="Proteomes" id="UP000224362"/>
    </source>
</evidence>
<dbReference type="InterPro" id="IPR014871">
    <property type="entry name" value="dUTPase/dCTP_pyrophosphatase"/>
</dbReference>
<dbReference type="Pfam" id="PF08761">
    <property type="entry name" value="dUTPase_2"/>
    <property type="match status" value="1"/>
</dbReference>
<gene>
    <name evidence="1" type="ORF">2050H1_163</name>
</gene>
<reference evidence="1 2" key="1">
    <citation type="submission" date="2017-06" db="EMBL/GenBank/DDBJ databases">
        <authorList>
            <person name="Kim H.J."/>
            <person name="Triplett B.A."/>
        </authorList>
    </citation>
    <scope>NUCLEOTIDE SEQUENCE [LARGE SCALE GENOMIC DNA]</scope>
</reference>
<name>A0A249Y2M9_9CAUD</name>